<dbReference type="Gene3D" id="3.40.50.300">
    <property type="entry name" value="P-loop containing nucleotide triphosphate hydrolases"/>
    <property type="match status" value="1"/>
</dbReference>
<evidence type="ECO:0000259" key="1">
    <source>
        <dbReference type="SMART" id="SM00382"/>
    </source>
</evidence>
<dbReference type="GO" id="GO:0005524">
    <property type="term" value="F:ATP binding"/>
    <property type="evidence" value="ECO:0007669"/>
    <property type="project" value="InterPro"/>
</dbReference>
<dbReference type="InterPro" id="IPR027417">
    <property type="entry name" value="P-loop_NTPase"/>
</dbReference>
<evidence type="ECO:0000313" key="3">
    <source>
        <dbReference type="Proteomes" id="UP000287872"/>
    </source>
</evidence>
<proteinExistence type="predicted"/>
<dbReference type="PANTHER" id="PTHR30050:SF4">
    <property type="entry name" value="ATP-BINDING PROTEIN RV3427C IN INSERTION SEQUENCE-RELATED"/>
    <property type="match status" value="1"/>
</dbReference>
<evidence type="ECO:0000313" key="2">
    <source>
        <dbReference type="EMBL" id="GCD13175.1"/>
    </source>
</evidence>
<comment type="caution">
    <text evidence="2">The sequence shown here is derived from an EMBL/GenBank/DDBJ whole genome shotgun (WGS) entry which is preliminary data.</text>
</comment>
<keyword evidence="3" id="KW-1185">Reference proteome</keyword>
<protein>
    <recommendedName>
        <fullName evidence="1">AAA+ ATPase domain-containing protein</fullName>
    </recommendedName>
</protein>
<name>A0A401UUE8_9CLOT</name>
<dbReference type="InterPro" id="IPR002611">
    <property type="entry name" value="IstB_ATP-bd"/>
</dbReference>
<dbReference type="RefSeq" id="WP_125006479.1">
    <property type="nucleotide sequence ID" value="NZ_BHYK01000065.1"/>
</dbReference>
<gene>
    <name evidence="2" type="ORF">Ctaglu_47980</name>
</gene>
<dbReference type="Pfam" id="PF01695">
    <property type="entry name" value="IstB_IS21"/>
    <property type="match status" value="1"/>
</dbReference>
<accession>A0A401UUE8</accession>
<dbReference type="PANTHER" id="PTHR30050">
    <property type="entry name" value="CHROMOSOMAL REPLICATION INITIATOR PROTEIN DNAA"/>
    <property type="match status" value="1"/>
</dbReference>
<dbReference type="SMART" id="SM00382">
    <property type="entry name" value="AAA"/>
    <property type="match status" value="1"/>
</dbReference>
<dbReference type="Proteomes" id="UP000287872">
    <property type="component" value="Unassembled WGS sequence"/>
</dbReference>
<dbReference type="OrthoDB" id="2052561at2"/>
<sequence length="311" mass="36177">MKQISEILHCTPTKNSEECEIIHCTNSKAIEVGRHSIVTETIECEFCKNILEQTGFYLSSSMFSRGWLSRGEYERCTCKDAINHWLEFDKAKLDKVEKEKNEEGERQYKERLERMIKQSNLGERFRTRTFQTYKISNENKLAFKTCERYTEKFKELKTKGVGLLITGNYGAGKTHLAAAIAHVLIKQGYQPIFGTLINLLGKIKSSYGDAHSKENEEQIINKYINCDLLIIDDLGKEKPTEWVLEKLYYVLNCRYENNEPVVITSNYNDTKLMDRLTVGDNLETSEAIVSRMYEMCQGVNMQECKDYRREI</sequence>
<organism evidence="2 3">
    <name type="scientific">Clostridium tagluense</name>
    <dbReference type="NCBI Taxonomy" id="360422"/>
    <lineage>
        <taxon>Bacteria</taxon>
        <taxon>Bacillati</taxon>
        <taxon>Bacillota</taxon>
        <taxon>Clostridia</taxon>
        <taxon>Eubacteriales</taxon>
        <taxon>Clostridiaceae</taxon>
        <taxon>Clostridium</taxon>
    </lineage>
</organism>
<dbReference type="SUPFAM" id="SSF52540">
    <property type="entry name" value="P-loop containing nucleoside triphosphate hydrolases"/>
    <property type="match status" value="1"/>
</dbReference>
<dbReference type="GO" id="GO:0006260">
    <property type="term" value="P:DNA replication"/>
    <property type="evidence" value="ECO:0007669"/>
    <property type="project" value="TreeGrafter"/>
</dbReference>
<reference evidence="2 3" key="1">
    <citation type="submission" date="2018-11" db="EMBL/GenBank/DDBJ databases">
        <title>Genome sequencing and assembly of Clostridium tagluense strain A121.</title>
        <authorList>
            <person name="Murakami T."/>
            <person name="Segawa T."/>
            <person name="Shcherbakova V.A."/>
            <person name="Mori H."/>
            <person name="Yoshimura Y."/>
        </authorList>
    </citation>
    <scope>NUCLEOTIDE SEQUENCE [LARGE SCALE GENOMIC DNA]</scope>
    <source>
        <strain evidence="2 3">A121</strain>
    </source>
</reference>
<dbReference type="CDD" id="cd00009">
    <property type="entry name" value="AAA"/>
    <property type="match status" value="1"/>
</dbReference>
<dbReference type="AlphaFoldDB" id="A0A401UUE8"/>
<dbReference type="InterPro" id="IPR003593">
    <property type="entry name" value="AAA+_ATPase"/>
</dbReference>
<dbReference type="NCBIfam" id="NF005992">
    <property type="entry name" value="PRK08116.1"/>
    <property type="match status" value="1"/>
</dbReference>
<dbReference type="EMBL" id="BHYK01000065">
    <property type="protein sequence ID" value="GCD13175.1"/>
    <property type="molecule type" value="Genomic_DNA"/>
</dbReference>
<feature type="domain" description="AAA+ ATPase" evidence="1">
    <location>
        <begin position="159"/>
        <end position="283"/>
    </location>
</feature>